<feature type="domain" description="Cytochrome oxidase subunit I profile" evidence="2">
    <location>
        <begin position="184"/>
        <end position="652"/>
    </location>
</feature>
<dbReference type="PROSITE" id="PS50855">
    <property type="entry name" value="COX1"/>
    <property type="match status" value="1"/>
</dbReference>
<feature type="transmembrane region" description="Helical" evidence="1">
    <location>
        <begin position="387"/>
        <end position="406"/>
    </location>
</feature>
<name>L0ABS7_CALLD</name>
<feature type="transmembrane region" description="Helical" evidence="1">
    <location>
        <begin position="492"/>
        <end position="515"/>
    </location>
</feature>
<dbReference type="STRING" id="1056495.Calag_0841"/>
<reference evidence="4" key="1">
    <citation type="submission" date="2012-03" db="EMBL/GenBank/DDBJ databases">
        <title>Complete genome of Caldisphaera lagunensis DSM 15908.</title>
        <authorList>
            <person name="Lucas S."/>
            <person name="Copeland A."/>
            <person name="Lapidus A."/>
            <person name="Glavina del Rio T."/>
            <person name="Dalin E."/>
            <person name="Tice H."/>
            <person name="Bruce D."/>
            <person name="Goodwin L."/>
            <person name="Pitluck S."/>
            <person name="Peters L."/>
            <person name="Mikhailova N."/>
            <person name="Teshima H."/>
            <person name="Kyrpides N."/>
            <person name="Mavromatis K."/>
            <person name="Ivanova N."/>
            <person name="Brettin T."/>
            <person name="Detter J.C."/>
            <person name="Han C."/>
            <person name="Larimer F."/>
            <person name="Land M."/>
            <person name="Hauser L."/>
            <person name="Markowitz V."/>
            <person name="Cheng J.-F."/>
            <person name="Hugenholtz P."/>
            <person name="Woyke T."/>
            <person name="Wu D."/>
            <person name="Spring S."/>
            <person name="Schroeder M."/>
            <person name="Brambilla E."/>
            <person name="Klenk H.-P."/>
            <person name="Eisen J.A."/>
        </authorList>
    </citation>
    <scope>NUCLEOTIDE SEQUENCE [LARGE SCALE GENOMIC DNA]</scope>
    <source>
        <strain evidence="4">DSM 15908 / JCM 11604 / IC-154</strain>
    </source>
</reference>
<dbReference type="Gene3D" id="1.20.210.10">
    <property type="entry name" value="Cytochrome c oxidase-like, subunit I domain"/>
    <property type="match status" value="1"/>
</dbReference>
<dbReference type="GO" id="GO:0020037">
    <property type="term" value="F:heme binding"/>
    <property type="evidence" value="ECO:0007669"/>
    <property type="project" value="InterPro"/>
</dbReference>
<dbReference type="GO" id="GO:0016020">
    <property type="term" value="C:membrane"/>
    <property type="evidence" value="ECO:0007669"/>
    <property type="project" value="InterPro"/>
</dbReference>
<feature type="transmembrane region" description="Helical" evidence="1">
    <location>
        <begin position="639"/>
        <end position="668"/>
    </location>
</feature>
<feature type="transmembrane region" description="Helical" evidence="1">
    <location>
        <begin position="422"/>
        <end position="445"/>
    </location>
</feature>
<dbReference type="Pfam" id="PF22085">
    <property type="entry name" value="NorB_cytochrome_c-like"/>
    <property type="match status" value="1"/>
</dbReference>
<dbReference type="KEGG" id="clg:Calag_0841"/>
<feature type="transmembrane region" description="Helical" evidence="1">
    <location>
        <begin position="465"/>
        <end position="485"/>
    </location>
</feature>
<dbReference type="EMBL" id="CP003378">
    <property type="protein sequence ID" value="AFZ70582.1"/>
    <property type="molecule type" value="Genomic_DNA"/>
</dbReference>
<organism evidence="3 4">
    <name type="scientific">Caldisphaera lagunensis (strain DSM 15908 / JCM 11604 / ANMR 0165 / IC-154)</name>
    <dbReference type="NCBI Taxonomy" id="1056495"/>
    <lineage>
        <taxon>Archaea</taxon>
        <taxon>Thermoproteota</taxon>
        <taxon>Thermoprotei</taxon>
        <taxon>Acidilobales</taxon>
        <taxon>Caldisphaeraceae</taxon>
        <taxon>Caldisphaera</taxon>
    </lineage>
</organism>
<evidence type="ECO:0000256" key="1">
    <source>
        <dbReference type="SAM" id="Phobius"/>
    </source>
</evidence>
<dbReference type="eggNOG" id="arCOG04703">
    <property type="taxonomic scope" value="Archaea"/>
</dbReference>
<dbReference type="Pfam" id="PF00115">
    <property type="entry name" value="COX1"/>
    <property type="match status" value="1"/>
</dbReference>
<accession>L0ABS7</accession>
<keyword evidence="1" id="KW-1133">Transmembrane helix</keyword>
<proteinExistence type="predicted"/>
<evidence type="ECO:0000313" key="4">
    <source>
        <dbReference type="Proteomes" id="UP000010469"/>
    </source>
</evidence>
<dbReference type="InterPro" id="IPR023616">
    <property type="entry name" value="Cyt_c_oxase-like_su1_dom"/>
</dbReference>
<evidence type="ECO:0000313" key="3">
    <source>
        <dbReference type="EMBL" id="AFZ70582.1"/>
    </source>
</evidence>
<dbReference type="InterPro" id="IPR036927">
    <property type="entry name" value="Cyt_c_oxase-like_su1_sf"/>
</dbReference>
<evidence type="ECO:0000259" key="2">
    <source>
        <dbReference type="PROSITE" id="PS50855"/>
    </source>
</evidence>
<dbReference type="InterPro" id="IPR054309">
    <property type="entry name" value="NorB_cytochrome_c-like"/>
</dbReference>
<dbReference type="PANTHER" id="PTHR10422">
    <property type="entry name" value="CYTOCHROME C OXIDASE SUBUNIT 1"/>
    <property type="match status" value="1"/>
</dbReference>
<dbReference type="Proteomes" id="UP000010469">
    <property type="component" value="Chromosome"/>
</dbReference>
<feature type="transmembrane region" description="Helical" evidence="1">
    <location>
        <begin position="699"/>
        <end position="722"/>
    </location>
</feature>
<feature type="transmembrane region" description="Helical" evidence="1">
    <location>
        <begin position="342"/>
        <end position="367"/>
    </location>
</feature>
<feature type="transmembrane region" description="Helical" evidence="1">
    <location>
        <begin position="308"/>
        <end position="330"/>
    </location>
</feature>
<dbReference type="GO" id="GO:0009060">
    <property type="term" value="P:aerobic respiration"/>
    <property type="evidence" value="ECO:0007669"/>
    <property type="project" value="InterPro"/>
</dbReference>
<keyword evidence="1" id="KW-0812">Transmembrane</keyword>
<feature type="transmembrane region" description="Helical" evidence="1">
    <location>
        <begin position="12"/>
        <end position="29"/>
    </location>
</feature>
<dbReference type="GO" id="GO:0004129">
    <property type="term" value="F:cytochrome-c oxidase activity"/>
    <property type="evidence" value="ECO:0007669"/>
    <property type="project" value="InterPro"/>
</dbReference>
<keyword evidence="1" id="KW-0472">Membrane</keyword>
<feature type="transmembrane region" description="Helical" evidence="1">
    <location>
        <begin position="607"/>
        <end position="627"/>
    </location>
</feature>
<dbReference type="AlphaFoldDB" id="L0ABS7"/>
<gene>
    <name evidence="3" type="ordered locus">Calag_0841</name>
</gene>
<dbReference type="HOGENOM" id="CLU_021582_0_0_2"/>
<feature type="transmembrane region" description="Helical" evidence="1">
    <location>
        <begin position="521"/>
        <end position="546"/>
    </location>
</feature>
<feature type="transmembrane region" description="Helical" evidence="1">
    <location>
        <begin position="213"/>
        <end position="236"/>
    </location>
</feature>
<dbReference type="InParanoid" id="L0ABS7"/>
<feature type="transmembrane region" description="Helical" evidence="1">
    <location>
        <begin position="566"/>
        <end position="587"/>
    </location>
</feature>
<protein>
    <submittedName>
        <fullName evidence="3">Nitric oxide reductase large subunit</fullName>
    </submittedName>
</protein>
<keyword evidence="4" id="KW-1185">Reference proteome</keyword>
<dbReference type="InterPro" id="IPR000883">
    <property type="entry name" value="Cyt_C_Oxase_1"/>
</dbReference>
<dbReference type="PANTHER" id="PTHR10422:SF38">
    <property type="entry name" value="CYTOCHROME B SUBUNIT OF NITRIC OXIDE REDUCTASE"/>
    <property type="match status" value="1"/>
</dbReference>
<feature type="transmembrane region" description="Helical" evidence="1">
    <location>
        <begin position="261"/>
        <end position="288"/>
    </location>
</feature>
<dbReference type="SUPFAM" id="SSF81442">
    <property type="entry name" value="Cytochrome c oxidase subunit I-like"/>
    <property type="match status" value="1"/>
</dbReference>
<sequence precursor="true">MSQMQNNSTRLVLIAVIFVFIFAFALYAYTFRNFPPVPNEVITQNGTVLFTKQQIIMGKYYFQKYGLMDYGSIEGMGAYFGTDFTGYTLRLMQDSIAKQTYLDPVSQNNMPSSYNATELNEIKDYLDPTYYKQNNTIVVSNQFGNAYYYAINYYSIYLGPNSSQYRLKPDLITNKTVIQDLTAYFTWSALISMMGYTNGFPYTIGLTSPTNNAYFSTFAMVGAIFAVGIPLIVYIIRELLSHWNDPVVKVDLPKPNKDQKLALWVMLIAAIGSGVQGLLGAYVMHLYSTPNLYGLDLLSLLPFNVARALHIWLAIYWISLTWVMFSLFVLPYFGLKISRKTMIIIIALGIFTALGSLLGVWASYLQLIPSPWWFIFGAEGRDVIEVGSFWLILITALLLYVSYLFYKASKITVDLLKPFSKVLSYLLLGDAIGIFIGALPIVKPWPYFTEDEFFRWIFVHANVEGFWPGIVIAVLTLLLVLQGLIPAGLAKVVVTIDAVTEILTGMIGTAHHYYWTGFPVVWMYIGAILSVLEAIPLGMAMAYVILAARRNKGNALNQFQKTLITFVLAAGIGGSVGVTVFGAGLINAPIINYFTHDLQFTMAHAHLAFPLAYGLPTILMWVVAYTLSGGFNERDLKYLSIASIVYTVGFYLQALISLLPLGILQWIYELKYGFWYIKTLTTPNGHIGFWNLQIVQNLIWLRMIGDLTAASAIAIVILLMLIRFPKAIKS</sequence>